<organism evidence="3">
    <name type="scientific">Arabidopsis thaliana</name>
    <name type="common">Mouse-ear cress</name>
    <dbReference type="NCBI Taxonomy" id="3702"/>
    <lineage>
        <taxon>Eukaryota</taxon>
        <taxon>Viridiplantae</taxon>
        <taxon>Streptophyta</taxon>
        <taxon>Embryophyta</taxon>
        <taxon>Tracheophyta</taxon>
        <taxon>Spermatophyta</taxon>
        <taxon>Magnoliopsida</taxon>
        <taxon>eudicotyledons</taxon>
        <taxon>Gunneridae</taxon>
        <taxon>Pentapetalae</taxon>
        <taxon>rosids</taxon>
        <taxon>malvids</taxon>
        <taxon>Brassicales</taxon>
        <taxon>Brassicaceae</taxon>
        <taxon>Camelineae</taxon>
        <taxon>Arabidopsis</taxon>
    </lineage>
</organism>
<feature type="domain" description="J" evidence="2">
    <location>
        <begin position="873"/>
        <end position="949"/>
    </location>
</feature>
<reference key="1">
    <citation type="journal article" date="1999" name="Nature">
        <title>Sequence and analysis of chromosome 2 of the plant Arabidopsis thaliana.</title>
        <authorList>
            <person name="Lin X."/>
            <person name="Kaul S."/>
            <person name="Rounsley S."/>
            <person name="Shea T.P."/>
            <person name="Benito M.I."/>
            <person name="Town C.D."/>
            <person name="Fujii C.Y."/>
            <person name="Mason T."/>
            <person name="Bowman C.L."/>
            <person name="Barnstead M."/>
            <person name="Feldblyum T.V."/>
            <person name="Buell C.R."/>
            <person name="Ketchum K.A."/>
            <person name="Lee J."/>
            <person name="Ronning C.M."/>
            <person name="Koo H.L."/>
            <person name="Moffat K.S."/>
            <person name="Cronin L.A."/>
            <person name="Shen M."/>
            <person name="Pai G."/>
            <person name="Van Aken S."/>
            <person name="Umayam L."/>
            <person name="Tallon L.J."/>
            <person name="Gill J.E."/>
            <person name="Adams M.D."/>
            <person name="Carrera A.J."/>
            <person name="Creasy T.H."/>
            <person name="Goodman H.M."/>
            <person name="Somerville C.R."/>
            <person name="Copenhaver G.P."/>
            <person name="Preuss D."/>
            <person name="Nierman W.C."/>
            <person name="White O."/>
            <person name="Eisen J.A."/>
            <person name="Salzberg S.L."/>
            <person name="Fraser C.M."/>
            <person name="Venter J.C."/>
        </authorList>
    </citation>
    <scope>NUCLEOTIDE SEQUENCE [LARGE SCALE GENOMIC DNA]</scope>
    <source>
        <strain>cv. Columbia</strain>
    </source>
</reference>
<dbReference type="Gene3D" id="1.10.287.110">
    <property type="entry name" value="DnaJ domain"/>
    <property type="match status" value="1"/>
</dbReference>
<feature type="region of interest" description="Disordered" evidence="1">
    <location>
        <begin position="515"/>
        <end position="545"/>
    </location>
</feature>
<protein>
    <submittedName>
        <fullName evidence="3">Uncharacterized protein At2g41520</fullName>
    </submittedName>
</protein>
<feature type="region of interest" description="Disordered" evidence="1">
    <location>
        <begin position="370"/>
        <end position="405"/>
    </location>
</feature>
<dbReference type="Gene3D" id="1.25.40.10">
    <property type="entry name" value="Tetratricopeptide repeat domain"/>
    <property type="match status" value="2"/>
</dbReference>
<reference evidence="3" key="3">
    <citation type="submission" date="2002-02" db="EMBL/GenBank/DDBJ databases">
        <authorList>
            <person name="Town C.D."/>
            <person name="Kaul S."/>
        </authorList>
    </citation>
    <scope>NUCLEOTIDE SEQUENCE</scope>
</reference>
<dbReference type="FunFam" id="1.25.40.10:FF:000601">
    <property type="entry name" value="DNAJ heat shock N-terminal domain-containing protein"/>
    <property type="match status" value="1"/>
</dbReference>
<accession>O22214</accession>
<evidence type="ECO:0000259" key="2">
    <source>
        <dbReference type="PROSITE" id="PS50076"/>
    </source>
</evidence>
<name>O22214_ARATH</name>
<feature type="compositionally biased region" description="Basic residues" evidence="1">
    <location>
        <begin position="375"/>
        <end position="390"/>
    </location>
</feature>
<feature type="compositionally biased region" description="Basic and acidic residues" evidence="1">
    <location>
        <begin position="157"/>
        <end position="175"/>
    </location>
</feature>
<feature type="compositionally biased region" description="Basic and acidic residues" evidence="1">
    <location>
        <begin position="447"/>
        <end position="456"/>
    </location>
</feature>
<feature type="compositionally biased region" description="Low complexity" evidence="1">
    <location>
        <begin position="122"/>
        <end position="134"/>
    </location>
</feature>
<dbReference type="Pfam" id="PF00226">
    <property type="entry name" value="DnaJ"/>
    <property type="match status" value="1"/>
</dbReference>
<dbReference type="GO" id="GO:0005829">
    <property type="term" value="C:cytosol"/>
    <property type="evidence" value="ECO:0007005"/>
    <property type="project" value="TAIR"/>
</dbReference>
<feature type="region of interest" description="Disordered" evidence="1">
    <location>
        <begin position="225"/>
        <end position="245"/>
    </location>
</feature>
<dbReference type="CDD" id="cd06257">
    <property type="entry name" value="DnaJ"/>
    <property type="match status" value="1"/>
</dbReference>
<dbReference type="Pfam" id="PF13181">
    <property type="entry name" value="TPR_8"/>
    <property type="match status" value="1"/>
</dbReference>
<dbReference type="PRINTS" id="PR00625">
    <property type="entry name" value="JDOMAIN"/>
</dbReference>
<dbReference type="ExpressionAtlas" id="O22214">
    <property type="expression patterns" value="baseline and differential"/>
</dbReference>
<evidence type="ECO:0000256" key="1">
    <source>
        <dbReference type="SAM" id="MobiDB-lite"/>
    </source>
</evidence>
<dbReference type="InterPro" id="IPR036869">
    <property type="entry name" value="J_dom_sf"/>
</dbReference>
<dbReference type="SMART" id="SM00271">
    <property type="entry name" value="DnaJ"/>
    <property type="match status" value="1"/>
</dbReference>
<evidence type="ECO:0000313" key="3">
    <source>
        <dbReference type="EMBL" id="AAB84334.1"/>
    </source>
</evidence>
<dbReference type="InterPro" id="IPR011990">
    <property type="entry name" value="TPR-like_helical_dom_sf"/>
</dbReference>
<dbReference type="SMART" id="SM00028">
    <property type="entry name" value="TPR"/>
    <property type="match status" value="6"/>
</dbReference>
<dbReference type="TAIR" id="AT2G41520"/>
<dbReference type="InterPro" id="IPR001623">
    <property type="entry name" value="DnaJ_domain"/>
</dbReference>
<dbReference type="PANTHER" id="PTHR45181">
    <property type="entry name" value="HEAT SHOCK PROTEIN DNAJ WITH TETRATRICOPEPTIDE REPEAT-CONTAINING PROTEIN"/>
    <property type="match status" value="1"/>
</dbReference>
<proteinExistence type="predicted"/>
<gene>
    <name evidence="3" type="ordered locus">At2g41520</name>
</gene>
<dbReference type="PANTHER" id="PTHR45181:SF8">
    <property type="entry name" value="HEAT SHOCK PROTEIN DNAJ WITH TETRATRICOPEPTIDE REPEAT-CONTAINING PROTEIN"/>
    <property type="match status" value="1"/>
</dbReference>
<feature type="region of interest" description="Disordered" evidence="1">
    <location>
        <begin position="431"/>
        <end position="456"/>
    </location>
</feature>
<dbReference type="EMBL" id="AC002510">
    <property type="protein sequence ID" value="AAB84334.1"/>
    <property type="molecule type" value="Genomic_DNA"/>
</dbReference>
<dbReference type="AlphaFoldDB" id="O22214"/>
<feature type="region of interest" description="Disordered" evidence="1">
    <location>
        <begin position="122"/>
        <end position="175"/>
    </location>
</feature>
<dbReference type="SUPFAM" id="SSF48452">
    <property type="entry name" value="TPR-like"/>
    <property type="match status" value="2"/>
</dbReference>
<dbReference type="PIR" id="T00808">
    <property type="entry name" value="T00808"/>
</dbReference>
<sequence>MSPAAVEIGSPVEKVSSVLNPMENFSAFFPESVHSHDQRTMGSSFSFGFGAGSGQTTKTRHKPRLVKLRKNGREVKKPSFSGEILSGFNPFAPPGSLHMNSGNDRDAGQSPGDKCFVFGASGNSSGAKSSPGNATIASLSDEEEFSTPIGDSELDSESIKEHSNGVRGKVDNDRENIRPCSESTIFDATNGFRFDGGVNGSWKSVENPDAVKEFFRRQNGMDKASASKSCSKSNSVQYAHGKNRDDPELNLLADMEKLNISDSRVHGGSDYEEASKSNKTPVFTFSSFGKVDPICKEGAATSEPYSFSSNGFQQSNNASGENPTFHSQTTYGNNLTNTSFATKTFFDDFKVPEWDPSLLKDSLFPEVDRNPVHARSNRSSKDKRSKKVKEKMKQGEPDRCNGQTAEGIEAQEKLNSPGYCSPMDYSPYQGDKTSNQFPTETPLAPSHSREHIDSRSSNDFKVASARDSSLFTAEDHGSTCIPNFSFSASTSQETIRHKKLQAVKKYRRKVNNSLPKSNLNATMRNNQENQPVNTGQAKQDSGSTSMMPDVCEVWRLRGNQAYKNGYMSKAEECYTHGINSSPSKDNSEYSVKPLALCYGNRAAARISLGRLREAISDCEMAASLDPSYIKAYMRAANCHLVLGELGSAVQYFNKCMKSTSSVCLDRRTTIEAAEGLQQAQRVADFTSCASIFLEKRTPDGASDALVPIANALSISSCSDKLLQMKAEALFMNAGNEAVRDRKYMEAVEQYTAALSRNVDSRPFAAICFCNRAAANQALVQIADAIADCSLAMALDENYTKAVSRRATLHEMIRDYDQAASDLQRLISILVKQSDKTKTPETSVDRASSRKELKQARQRLSVMEEKSKEGIHLDFFLIMGVKTSDSAADIKKAYRKAALRHHPDKAAQILVRSESEGPWLKEILEEVHKGADRLFKMIGEAYSVLSDPTKVWFLAYYAVKP</sequence>
<dbReference type="InterPro" id="IPR019734">
    <property type="entry name" value="TPR_rpt"/>
</dbReference>
<dbReference type="PROSITE" id="PS50076">
    <property type="entry name" value="DNAJ_2"/>
    <property type="match status" value="1"/>
</dbReference>
<dbReference type="SUPFAM" id="SSF46565">
    <property type="entry name" value="Chaperone J-domain"/>
    <property type="match status" value="1"/>
</dbReference>
<reference evidence="3" key="2">
    <citation type="submission" date="2000-03" db="EMBL/GenBank/DDBJ databases">
        <authorList>
            <person name="Rounsley S.D."/>
            <person name="Lin X."/>
            <person name="Ketchum K.A."/>
            <person name="Crosby M.L."/>
            <person name="Brandon R.C."/>
            <person name="Sykes S.M."/>
            <person name="Kaul S."/>
            <person name="Mason T.M."/>
            <person name="Kerlavage A.R."/>
            <person name="Adams M.D."/>
            <person name="Somerville C.R."/>
            <person name="Venter J.C."/>
        </authorList>
    </citation>
    <scope>NUCLEOTIDE SEQUENCE</scope>
</reference>
<dbReference type="GO" id="GO:0009507">
    <property type="term" value="C:chloroplast"/>
    <property type="evidence" value="ECO:0000314"/>
    <property type="project" value="TAIR"/>
</dbReference>
<feature type="compositionally biased region" description="Low complexity" evidence="1">
    <location>
        <begin position="225"/>
        <end position="235"/>
    </location>
</feature>
<dbReference type="FunFam" id="1.25.40.10:FF:000672">
    <property type="entry name" value="DNAJ heat shock N-terminal domain-containing protein"/>
    <property type="match status" value="1"/>
</dbReference>